<dbReference type="KEGG" id="fop:FNB79_00755"/>
<accession>A0A516GMG4</accession>
<evidence type="ECO:0000256" key="1">
    <source>
        <dbReference type="SAM" id="Phobius"/>
    </source>
</evidence>
<dbReference type="RefSeq" id="WP_143379480.1">
    <property type="nucleotide sequence ID" value="NZ_CP041637.1"/>
</dbReference>
<evidence type="ECO:0000313" key="3">
    <source>
        <dbReference type="Proteomes" id="UP000319209"/>
    </source>
</evidence>
<keyword evidence="1" id="KW-0812">Transmembrane</keyword>
<keyword evidence="3" id="KW-1185">Reference proteome</keyword>
<protein>
    <recommendedName>
        <fullName evidence="4">DUF4198 domain-containing protein</fullName>
    </recommendedName>
</protein>
<organism evidence="2 3">
    <name type="scientific">Formosa sediminum</name>
    <dbReference type="NCBI Taxonomy" id="2594004"/>
    <lineage>
        <taxon>Bacteria</taxon>
        <taxon>Pseudomonadati</taxon>
        <taxon>Bacteroidota</taxon>
        <taxon>Flavobacteriia</taxon>
        <taxon>Flavobacteriales</taxon>
        <taxon>Flavobacteriaceae</taxon>
        <taxon>Formosa</taxon>
    </lineage>
</organism>
<dbReference type="AlphaFoldDB" id="A0A516GMG4"/>
<evidence type="ECO:0008006" key="4">
    <source>
        <dbReference type="Google" id="ProtNLM"/>
    </source>
</evidence>
<gene>
    <name evidence="2" type="ORF">FNB79_00755</name>
</gene>
<keyword evidence="1" id="KW-0472">Membrane</keyword>
<reference evidence="2 3" key="1">
    <citation type="submission" date="2019-07" db="EMBL/GenBank/DDBJ databases">
        <title>Genome sequencing for Formosa sp. PS13.</title>
        <authorList>
            <person name="Park S.-J."/>
        </authorList>
    </citation>
    <scope>NUCLEOTIDE SEQUENCE [LARGE SCALE GENOMIC DNA]</scope>
    <source>
        <strain evidence="2 3">PS13</strain>
    </source>
</reference>
<evidence type="ECO:0000313" key="2">
    <source>
        <dbReference type="EMBL" id="QDO92570.1"/>
    </source>
</evidence>
<dbReference type="Proteomes" id="UP000319209">
    <property type="component" value="Chromosome"/>
</dbReference>
<dbReference type="EMBL" id="CP041637">
    <property type="protein sequence ID" value="QDO92570.1"/>
    <property type="molecule type" value="Genomic_DNA"/>
</dbReference>
<name>A0A516GMG4_9FLAO</name>
<sequence>MKKTQNIVYSLFLMLISQVLMAHGYWVETKADGKLNEAQEVKIYFSEPNDTPEPTNGKEWGLVKDFTLYVVSPSVKKQH</sequence>
<proteinExistence type="predicted"/>
<dbReference type="OrthoDB" id="1148550at2"/>
<keyword evidence="1" id="KW-1133">Transmembrane helix</keyword>
<feature type="transmembrane region" description="Helical" evidence="1">
    <location>
        <begin position="7"/>
        <end position="26"/>
    </location>
</feature>